<evidence type="ECO:0000256" key="4">
    <source>
        <dbReference type="ARBA" id="ARBA00023002"/>
    </source>
</evidence>
<dbReference type="InterPro" id="IPR016156">
    <property type="entry name" value="FAD/NAD-linked_Rdtase_dimer_sf"/>
</dbReference>
<evidence type="ECO:0000259" key="6">
    <source>
        <dbReference type="Pfam" id="PF14759"/>
    </source>
</evidence>
<comment type="cofactor">
    <cofactor evidence="1">
        <name>FAD</name>
        <dbReference type="ChEBI" id="CHEBI:57692"/>
    </cofactor>
</comment>
<evidence type="ECO:0000313" key="8">
    <source>
        <dbReference type="Proteomes" id="UP000703038"/>
    </source>
</evidence>
<dbReference type="RefSeq" id="WP_204870123.1">
    <property type="nucleotide sequence ID" value="NZ_JAFBBK010000001.1"/>
</dbReference>
<comment type="caution">
    <text evidence="7">The sequence shown here is derived from an EMBL/GenBank/DDBJ whole genome shotgun (WGS) entry which is preliminary data.</text>
</comment>
<dbReference type="EC" id="1.18.1.3" evidence="7"/>
<dbReference type="PANTHER" id="PTHR43557:SF2">
    <property type="entry name" value="RIESKE DOMAIN-CONTAINING PROTEIN-RELATED"/>
    <property type="match status" value="1"/>
</dbReference>
<organism evidence="7 8">
    <name type="scientific">Rhodococcoides corynebacterioides</name>
    <dbReference type="NCBI Taxonomy" id="53972"/>
    <lineage>
        <taxon>Bacteria</taxon>
        <taxon>Bacillati</taxon>
        <taxon>Actinomycetota</taxon>
        <taxon>Actinomycetes</taxon>
        <taxon>Mycobacteriales</taxon>
        <taxon>Nocardiaceae</taxon>
        <taxon>Rhodococcoides</taxon>
    </lineage>
</organism>
<keyword evidence="3" id="KW-0274">FAD</keyword>
<dbReference type="PANTHER" id="PTHR43557">
    <property type="entry name" value="APOPTOSIS-INDUCING FACTOR 1"/>
    <property type="match status" value="1"/>
</dbReference>
<dbReference type="SUPFAM" id="SSF55424">
    <property type="entry name" value="FAD/NAD-linked reductases, dimerisation (C-terminal) domain"/>
    <property type="match status" value="1"/>
</dbReference>
<accession>A0ABS2L0P5</accession>
<dbReference type="Proteomes" id="UP000703038">
    <property type="component" value="Unassembled WGS sequence"/>
</dbReference>
<feature type="domain" description="Reductase C-terminal" evidence="6">
    <location>
        <begin position="330"/>
        <end position="413"/>
    </location>
</feature>
<dbReference type="Pfam" id="PF14759">
    <property type="entry name" value="Reductase_C"/>
    <property type="match status" value="1"/>
</dbReference>
<dbReference type="SUPFAM" id="SSF51905">
    <property type="entry name" value="FAD/NAD(P)-binding domain"/>
    <property type="match status" value="1"/>
</dbReference>
<feature type="domain" description="FAD/NAD(P)-binding" evidence="5">
    <location>
        <begin position="8"/>
        <end position="311"/>
    </location>
</feature>
<dbReference type="GO" id="GO:0051213">
    <property type="term" value="F:dioxygenase activity"/>
    <property type="evidence" value="ECO:0007669"/>
    <property type="project" value="UniProtKB-KW"/>
</dbReference>
<keyword evidence="4 7" id="KW-0560">Oxidoreductase</keyword>
<dbReference type="PRINTS" id="PR00368">
    <property type="entry name" value="FADPNR"/>
</dbReference>
<dbReference type="InterPro" id="IPR023753">
    <property type="entry name" value="FAD/NAD-binding_dom"/>
</dbReference>
<evidence type="ECO:0000256" key="1">
    <source>
        <dbReference type="ARBA" id="ARBA00001974"/>
    </source>
</evidence>
<dbReference type="PRINTS" id="PR00411">
    <property type="entry name" value="PNDRDTASEI"/>
</dbReference>
<dbReference type="InterPro" id="IPR050446">
    <property type="entry name" value="FAD-oxidoreductase/Apoptosis"/>
</dbReference>
<evidence type="ECO:0000259" key="5">
    <source>
        <dbReference type="Pfam" id="PF07992"/>
    </source>
</evidence>
<name>A0ABS2L0P5_9NOCA</name>
<dbReference type="EMBL" id="JAFBBK010000001">
    <property type="protein sequence ID" value="MBM7417455.1"/>
    <property type="molecule type" value="Genomic_DNA"/>
</dbReference>
<dbReference type="GO" id="GO:0008860">
    <property type="term" value="F:ferredoxin-NAD+ reductase activity"/>
    <property type="evidence" value="ECO:0007669"/>
    <property type="project" value="UniProtKB-EC"/>
</dbReference>
<protein>
    <submittedName>
        <fullName evidence="7">3-phenylpropionate/trans-cinnamate dioxygenase ferredoxin reductase subunit</fullName>
        <ecNumber evidence="7">1.18.1.3</ecNumber>
    </submittedName>
</protein>
<dbReference type="InterPro" id="IPR028202">
    <property type="entry name" value="Reductase_C"/>
</dbReference>
<gene>
    <name evidence="7" type="ORF">JOE42_004188</name>
</gene>
<dbReference type="InterPro" id="IPR036188">
    <property type="entry name" value="FAD/NAD-bd_sf"/>
</dbReference>
<keyword evidence="7" id="KW-0223">Dioxygenase</keyword>
<keyword evidence="2" id="KW-0285">Flavoprotein</keyword>
<dbReference type="Gene3D" id="3.30.390.30">
    <property type="match status" value="1"/>
</dbReference>
<sequence length="419" mass="43888">MSSTHTTDVLVIGAGQGGGEAAVSLRRLGHTGAILVAGDEPLLPYRRPPLSKGLLTGEVDLDDLLDRRAEAYESAGIDTLLGASAVEIDTTDRVVTFADGGTATYETLILATGARARTLASIGIAVPDDAPNLHYLRSVADAERLRPQLRAGARLVVVGGGYVGLEVAASSRGRGVAVTVIEGQDRLLARVTAPVVSEFYRRVHHDEGVEILLDTSVAGFTFAPDGHITEVLCDDGTVLPCDLVVAGIGGVANVELAAAAGLLVENGIVVDEHCRTSDPHVLAIGDCAAFPSVHAGTTIRLESVPNALEHARVAAATVMQAAAPTQSPPWFWSDQYDLKLQMVGLSAGHDQVAVRGDMSARSFIAFYLREGVVVAADAVNSSRDFGWCKKIVALQQEFSVDQLQDTDAALKDIARGVSA</sequence>
<evidence type="ECO:0000256" key="2">
    <source>
        <dbReference type="ARBA" id="ARBA00022630"/>
    </source>
</evidence>
<keyword evidence="8" id="KW-1185">Reference proteome</keyword>
<dbReference type="Gene3D" id="3.50.50.60">
    <property type="entry name" value="FAD/NAD(P)-binding domain"/>
    <property type="match status" value="2"/>
</dbReference>
<dbReference type="Pfam" id="PF07992">
    <property type="entry name" value="Pyr_redox_2"/>
    <property type="match status" value="1"/>
</dbReference>
<proteinExistence type="predicted"/>
<evidence type="ECO:0000256" key="3">
    <source>
        <dbReference type="ARBA" id="ARBA00022827"/>
    </source>
</evidence>
<reference evidence="7 8" key="1">
    <citation type="submission" date="2021-01" db="EMBL/GenBank/DDBJ databases">
        <title>Genomics of switchgrass bacterial isolates.</title>
        <authorList>
            <person name="Shade A."/>
        </authorList>
    </citation>
    <scope>NUCLEOTIDE SEQUENCE [LARGE SCALE GENOMIC DNA]</scope>
    <source>
        <strain evidence="7 8">PvP111</strain>
    </source>
</reference>
<evidence type="ECO:0000313" key="7">
    <source>
        <dbReference type="EMBL" id="MBM7417455.1"/>
    </source>
</evidence>